<evidence type="ECO:0000256" key="7">
    <source>
        <dbReference type="HAMAP-Rule" id="MF_00503"/>
    </source>
</evidence>
<dbReference type="RefSeq" id="WP_108774374.1">
    <property type="nucleotide sequence ID" value="NZ_JALBUR010000014.1"/>
</dbReference>
<organism evidence="10 11">
    <name type="scientific">Grylomicrobium aquisgranensis</name>
    <dbReference type="NCBI Taxonomy" id="2926318"/>
    <lineage>
        <taxon>Bacteria</taxon>
        <taxon>Bacillati</taxon>
        <taxon>Bacillota</taxon>
        <taxon>Erysipelotrichia</taxon>
        <taxon>Erysipelotrichales</taxon>
        <taxon>Erysipelotrichaceae</taxon>
        <taxon>Grylomicrobium</taxon>
    </lineage>
</organism>
<dbReference type="InterPro" id="IPR020594">
    <property type="entry name" value="Ribosomal_bL9_bac/chp"/>
</dbReference>
<keyword evidence="3 7" id="KW-0694">RNA-binding</keyword>
<dbReference type="InterPro" id="IPR009027">
    <property type="entry name" value="Ribosomal_bL9/RNase_H1_N"/>
</dbReference>
<dbReference type="InterPro" id="IPR036791">
    <property type="entry name" value="Ribosomal_bL9_C_sf"/>
</dbReference>
<dbReference type="InterPro" id="IPR020070">
    <property type="entry name" value="Ribosomal_bL9_N"/>
</dbReference>
<evidence type="ECO:0000256" key="1">
    <source>
        <dbReference type="ARBA" id="ARBA00010605"/>
    </source>
</evidence>
<proteinExistence type="inferred from homology"/>
<dbReference type="GO" id="GO:0006412">
    <property type="term" value="P:translation"/>
    <property type="evidence" value="ECO:0007669"/>
    <property type="project" value="UniProtKB-UniRule"/>
</dbReference>
<evidence type="ECO:0000256" key="4">
    <source>
        <dbReference type="ARBA" id="ARBA00022980"/>
    </source>
</evidence>
<reference evidence="10 11" key="1">
    <citation type="submission" date="2022-03" db="EMBL/GenBank/DDBJ databases">
        <title>Novel taxa within the pig intestine.</title>
        <authorList>
            <person name="Wylensek D."/>
            <person name="Bishof K."/>
            <person name="Afrizal A."/>
            <person name="Clavel T."/>
        </authorList>
    </citation>
    <scope>NUCLEOTIDE SEQUENCE [LARGE SCALE GENOMIC DNA]</scope>
    <source>
        <strain evidence="10 11">CLA-KB-P133</strain>
    </source>
</reference>
<protein>
    <recommendedName>
        <fullName evidence="6 7">Large ribosomal subunit protein bL9</fullName>
    </recommendedName>
</protein>
<dbReference type="SUPFAM" id="SSF55658">
    <property type="entry name" value="L9 N-domain-like"/>
    <property type="match status" value="1"/>
</dbReference>
<dbReference type="Pfam" id="PF03948">
    <property type="entry name" value="Ribosomal_L9_C"/>
    <property type="match status" value="1"/>
</dbReference>
<keyword evidence="4 7" id="KW-0689">Ribosomal protein</keyword>
<evidence type="ECO:0000259" key="9">
    <source>
        <dbReference type="PROSITE" id="PS00651"/>
    </source>
</evidence>
<dbReference type="GO" id="GO:0005840">
    <property type="term" value="C:ribosome"/>
    <property type="evidence" value="ECO:0007669"/>
    <property type="project" value="UniProtKB-KW"/>
</dbReference>
<gene>
    <name evidence="7 10" type="primary">rplI</name>
    <name evidence="10" type="ORF">MOZ60_06675</name>
</gene>
<evidence type="ECO:0000256" key="5">
    <source>
        <dbReference type="ARBA" id="ARBA00023274"/>
    </source>
</evidence>
<dbReference type="PROSITE" id="PS00651">
    <property type="entry name" value="RIBOSOMAL_L9"/>
    <property type="match status" value="1"/>
</dbReference>
<dbReference type="Proteomes" id="UP001286174">
    <property type="component" value="Unassembled WGS sequence"/>
</dbReference>
<dbReference type="GO" id="GO:0019843">
    <property type="term" value="F:rRNA binding"/>
    <property type="evidence" value="ECO:0007669"/>
    <property type="project" value="UniProtKB-UniRule"/>
</dbReference>
<evidence type="ECO:0000256" key="6">
    <source>
        <dbReference type="ARBA" id="ARBA00035292"/>
    </source>
</evidence>
<evidence type="ECO:0000313" key="10">
    <source>
        <dbReference type="EMBL" id="MDX8419777.1"/>
    </source>
</evidence>
<feature type="domain" description="Ribosomal protein L9" evidence="9">
    <location>
        <begin position="13"/>
        <end position="40"/>
    </location>
</feature>
<dbReference type="InterPro" id="IPR020069">
    <property type="entry name" value="Ribosomal_bL9_C"/>
</dbReference>
<accession>A0AB35U763</accession>
<dbReference type="Pfam" id="PF01281">
    <property type="entry name" value="Ribosomal_L9_N"/>
    <property type="match status" value="1"/>
</dbReference>
<evidence type="ECO:0000256" key="3">
    <source>
        <dbReference type="ARBA" id="ARBA00022884"/>
    </source>
</evidence>
<keyword evidence="8" id="KW-0175">Coiled coil</keyword>
<dbReference type="EMBL" id="JALBUR010000014">
    <property type="protein sequence ID" value="MDX8419777.1"/>
    <property type="molecule type" value="Genomic_DNA"/>
</dbReference>
<keyword evidence="11" id="KW-1185">Reference proteome</keyword>
<name>A0AB35U763_9FIRM</name>
<dbReference type="PANTHER" id="PTHR21368">
    <property type="entry name" value="50S RIBOSOMAL PROTEIN L9"/>
    <property type="match status" value="1"/>
</dbReference>
<evidence type="ECO:0000256" key="2">
    <source>
        <dbReference type="ARBA" id="ARBA00022730"/>
    </source>
</evidence>
<evidence type="ECO:0000256" key="8">
    <source>
        <dbReference type="SAM" id="Coils"/>
    </source>
</evidence>
<dbReference type="AlphaFoldDB" id="A0AB35U763"/>
<comment type="caution">
    <text evidence="10">The sequence shown here is derived from an EMBL/GenBank/DDBJ whole genome shotgun (WGS) entry which is preliminary data.</text>
</comment>
<dbReference type="InterPro" id="IPR000244">
    <property type="entry name" value="Ribosomal_bL9"/>
</dbReference>
<evidence type="ECO:0000313" key="11">
    <source>
        <dbReference type="Proteomes" id="UP001286174"/>
    </source>
</evidence>
<dbReference type="Gene3D" id="3.40.5.10">
    <property type="entry name" value="Ribosomal protein L9, N-terminal domain"/>
    <property type="match status" value="1"/>
</dbReference>
<keyword evidence="2 7" id="KW-0699">rRNA-binding</keyword>
<dbReference type="GO" id="GO:1990904">
    <property type="term" value="C:ribonucleoprotein complex"/>
    <property type="evidence" value="ECO:0007669"/>
    <property type="project" value="UniProtKB-KW"/>
</dbReference>
<dbReference type="InterPro" id="IPR036935">
    <property type="entry name" value="Ribosomal_bL9_N_sf"/>
</dbReference>
<dbReference type="Gene3D" id="3.10.430.100">
    <property type="entry name" value="Ribosomal protein L9, C-terminal domain"/>
    <property type="match status" value="1"/>
</dbReference>
<keyword evidence="5 7" id="KW-0687">Ribonucleoprotein</keyword>
<dbReference type="HAMAP" id="MF_00503">
    <property type="entry name" value="Ribosomal_bL9"/>
    <property type="match status" value="1"/>
</dbReference>
<feature type="coiled-coil region" evidence="8">
    <location>
        <begin position="46"/>
        <end position="78"/>
    </location>
</feature>
<dbReference type="GO" id="GO:0003735">
    <property type="term" value="F:structural constituent of ribosome"/>
    <property type="evidence" value="ECO:0007669"/>
    <property type="project" value="InterPro"/>
</dbReference>
<dbReference type="NCBIfam" id="TIGR00158">
    <property type="entry name" value="L9"/>
    <property type="match status" value="1"/>
</dbReference>
<comment type="similarity">
    <text evidence="1 7">Belongs to the bacterial ribosomal protein bL9 family.</text>
</comment>
<comment type="function">
    <text evidence="7">Binds to the 23S rRNA.</text>
</comment>
<dbReference type="SUPFAM" id="SSF55653">
    <property type="entry name" value="Ribosomal protein L9 C-domain"/>
    <property type="match status" value="1"/>
</dbReference>
<sequence>MKVILKQDVKKVGKRGEIVDVADGYARNFLMARGLAVPQTAHSMEVLHEQKEKEAELEAAKKAEAEETAKKLEKMELRFQVKAGTEGRVFGSVSTKQIVEQLRRQGISIDKHKILDTYPISSLGVTKVRVELYRGVIGTINVHLFGSEQ</sequence>